<dbReference type="PANTHER" id="PTHR10000">
    <property type="entry name" value="PHOSPHOSERINE PHOSPHATASE"/>
    <property type="match status" value="1"/>
</dbReference>
<name>A0A448ZWX3_METOS</name>
<proteinExistence type="predicted"/>
<dbReference type="GO" id="GO:0005829">
    <property type="term" value="C:cytosol"/>
    <property type="evidence" value="ECO:0007669"/>
    <property type="project" value="TreeGrafter"/>
</dbReference>
<dbReference type="Gene3D" id="3.30.1240.10">
    <property type="match status" value="1"/>
</dbReference>
<accession>A0A448ZWX3</accession>
<protein>
    <submittedName>
        <fullName evidence="2">COF family HAD hydrolase protein</fullName>
    </submittedName>
</protein>
<dbReference type="AlphaFoldDB" id="A0A448ZWX3"/>
<dbReference type="InterPro" id="IPR036412">
    <property type="entry name" value="HAD-like_sf"/>
</dbReference>
<dbReference type="Gene3D" id="3.40.50.1000">
    <property type="entry name" value="HAD superfamily/HAD-like"/>
    <property type="match status" value="1"/>
</dbReference>
<dbReference type="GO" id="GO:0016791">
    <property type="term" value="F:phosphatase activity"/>
    <property type="evidence" value="ECO:0007669"/>
    <property type="project" value="TreeGrafter"/>
</dbReference>
<organism evidence="2 3">
    <name type="scientific">Metamycoplasma orale</name>
    <name type="common">Mycoplasma orale</name>
    <dbReference type="NCBI Taxonomy" id="2121"/>
    <lineage>
        <taxon>Bacteria</taxon>
        <taxon>Bacillati</taxon>
        <taxon>Mycoplasmatota</taxon>
        <taxon>Mycoplasmoidales</taxon>
        <taxon>Metamycoplasmataceae</taxon>
        <taxon>Metamycoplasma</taxon>
    </lineage>
</organism>
<evidence type="ECO:0000256" key="1">
    <source>
        <dbReference type="ARBA" id="ARBA00001946"/>
    </source>
</evidence>
<dbReference type="PANTHER" id="PTHR10000:SF8">
    <property type="entry name" value="HAD SUPERFAMILY HYDROLASE-LIKE, TYPE 3"/>
    <property type="match status" value="1"/>
</dbReference>
<reference evidence="2 3" key="1">
    <citation type="submission" date="2019-01" db="EMBL/GenBank/DDBJ databases">
        <authorList>
            <consortium name="Pathogen Informatics"/>
        </authorList>
    </citation>
    <scope>NUCLEOTIDE SEQUENCE [LARGE SCALE GENOMIC DNA]</scope>
    <source>
        <strain evidence="2 3">NCTC10112</strain>
    </source>
</reference>
<dbReference type="KEGG" id="mob:NCTC10112_00401"/>
<dbReference type="OrthoDB" id="399923at2"/>
<dbReference type="GO" id="GO:0000287">
    <property type="term" value="F:magnesium ion binding"/>
    <property type="evidence" value="ECO:0007669"/>
    <property type="project" value="TreeGrafter"/>
</dbReference>
<dbReference type="Pfam" id="PF08282">
    <property type="entry name" value="Hydrolase_3"/>
    <property type="match status" value="1"/>
</dbReference>
<keyword evidence="2" id="KW-0378">Hydrolase</keyword>
<keyword evidence="3" id="KW-1185">Reference proteome</keyword>
<evidence type="ECO:0000313" key="3">
    <source>
        <dbReference type="Proteomes" id="UP000290482"/>
    </source>
</evidence>
<gene>
    <name evidence="2" type="ORF">NCTC10112_00401</name>
</gene>
<comment type="cofactor">
    <cofactor evidence="1">
        <name>Mg(2+)</name>
        <dbReference type="ChEBI" id="CHEBI:18420"/>
    </cofactor>
</comment>
<dbReference type="EMBL" id="LR214940">
    <property type="protein sequence ID" value="VEU55762.1"/>
    <property type="molecule type" value="Genomic_DNA"/>
</dbReference>
<evidence type="ECO:0000313" key="2">
    <source>
        <dbReference type="EMBL" id="VEU55762.1"/>
    </source>
</evidence>
<sequence length="283" mass="31433">MNKKTDIKLTFKPQAFFIDLDGTALDSHKAKLHISDENLNAIKLVNKKIPVIISTGRINSKIVVELMQEFGSPYAICQNGGLIIDKENKIIAKYPIPSDELEGVINFLKEEKMFMMFNSAAPIYGKASRIKWIKMWSRHSSVLPYEDIPVLEDGCTKILAFGKSKKNMLKLKEILMQKHINVAIDIIAKGYAYEITSSKASKGLADSFISKLLNVDPKLTVHLGDSGNDVTTIPFVGEFIAMANSIKLIKKQAKVIGPHYKKAGLGKLLLKLSGIDNNDSNKK</sequence>
<dbReference type="Proteomes" id="UP000290482">
    <property type="component" value="Chromosome"/>
</dbReference>
<dbReference type="SUPFAM" id="SSF56784">
    <property type="entry name" value="HAD-like"/>
    <property type="match status" value="1"/>
</dbReference>
<dbReference type="RefSeq" id="WP_022936044.1">
    <property type="nucleotide sequence ID" value="NZ_LR214940.1"/>
</dbReference>
<dbReference type="InterPro" id="IPR023214">
    <property type="entry name" value="HAD_sf"/>
</dbReference>